<proteinExistence type="predicted"/>
<dbReference type="OrthoDB" id="4847360at2759"/>
<feature type="compositionally biased region" description="Acidic residues" evidence="1">
    <location>
        <begin position="41"/>
        <end position="50"/>
    </location>
</feature>
<evidence type="ECO:0000313" key="2">
    <source>
        <dbReference type="EMBL" id="MBW0555629.1"/>
    </source>
</evidence>
<evidence type="ECO:0000313" key="3">
    <source>
        <dbReference type="Proteomes" id="UP000765509"/>
    </source>
</evidence>
<organism evidence="2 3">
    <name type="scientific">Austropuccinia psidii MF-1</name>
    <dbReference type="NCBI Taxonomy" id="1389203"/>
    <lineage>
        <taxon>Eukaryota</taxon>
        <taxon>Fungi</taxon>
        <taxon>Dikarya</taxon>
        <taxon>Basidiomycota</taxon>
        <taxon>Pucciniomycotina</taxon>
        <taxon>Pucciniomycetes</taxon>
        <taxon>Pucciniales</taxon>
        <taxon>Sphaerophragmiaceae</taxon>
        <taxon>Austropuccinia</taxon>
    </lineage>
</organism>
<name>A0A9Q3J4X6_9BASI</name>
<evidence type="ECO:0000256" key="1">
    <source>
        <dbReference type="SAM" id="MobiDB-lite"/>
    </source>
</evidence>
<gene>
    <name evidence="2" type="ORF">O181_095344</name>
</gene>
<dbReference type="AlphaFoldDB" id="A0A9Q3J4X6"/>
<protein>
    <submittedName>
        <fullName evidence="2">Uncharacterized protein</fullName>
    </submittedName>
</protein>
<comment type="caution">
    <text evidence="2">The sequence shown here is derived from an EMBL/GenBank/DDBJ whole genome shotgun (WGS) entry which is preliminary data.</text>
</comment>
<reference evidence="2" key="1">
    <citation type="submission" date="2021-03" db="EMBL/GenBank/DDBJ databases">
        <title>Draft genome sequence of rust myrtle Austropuccinia psidii MF-1, a brazilian biotype.</title>
        <authorList>
            <person name="Quecine M.C."/>
            <person name="Pachon D.M.R."/>
            <person name="Bonatelli M.L."/>
            <person name="Correr F.H."/>
            <person name="Franceschini L.M."/>
            <person name="Leite T.F."/>
            <person name="Margarido G.R.A."/>
            <person name="Almeida C.A."/>
            <person name="Ferrarezi J.A."/>
            <person name="Labate C.A."/>
        </authorList>
    </citation>
    <scope>NUCLEOTIDE SEQUENCE</scope>
    <source>
        <strain evidence="2">MF-1</strain>
    </source>
</reference>
<dbReference type="EMBL" id="AVOT02062712">
    <property type="protein sequence ID" value="MBW0555629.1"/>
    <property type="molecule type" value="Genomic_DNA"/>
</dbReference>
<keyword evidence="3" id="KW-1185">Reference proteome</keyword>
<feature type="region of interest" description="Disordered" evidence="1">
    <location>
        <begin position="1"/>
        <end position="69"/>
    </location>
</feature>
<dbReference type="Proteomes" id="UP000765509">
    <property type="component" value="Unassembled WGS sequence"/>
</dbReference>
<accession>A0A9Q3J4X6</accession>
<sequence length="197" mass="21766">MEGAAPFIRGGVKSRRSRSFSGLLGGYPSISQGPRSRSGEAEDEEGEESEETKVAAALAGAPEASEDPNLAHINQPLVSQAEPNFLKIMDQMTQCMGQLTQAVSSRETSRAPEFKTPSMKAPDSFDDTKAYEWRGFIKSCKLIFYNDPANFFSGRKKVLYSTSFLTGRAGKSIEPYLSNILNEDLSYLLNNWKLFET</sequence>